<evidence type="ECO:0000313" key="4">
    <source>
        <dbReference type="Proteomes" id="UP000054387"/>
    </source>
</evidence>
<gene>
    <name evidence="3" type="ORF">AUR64_15095</name>
</gene>
<organism evidence="3 4">
    <name type="scientific">Haloprofundus marisrubri</name>
    <dbReference type="NCBI Taxonomy" id="1514971"/>
    <lineage>
        <taxon>Archaea</taxon>
        <taxon>Methanobacteriati</taxon>
        <taxon>Methanobacteriota</taxon>
        <taxon>Stenosarchaea group</taxon>
        <taxon>Halobacteria</taxon>
        <taxon>Halobacteriales</taxon>
        <taxon>Haloferacaceae</taxon>
        <taxon>Haloprofundus</taxon>
    </lineage>
</organism>
<feature type="region of interest" description="Disordered" evidence="1">
    <location>
        <begin position="17"/>
        <end position="48"/>
    </location>
</feature>
<feature type="domain" description="Ig-like" evidence="2">
    <location>
        <begin position="304"/>
        <end position="386"/>
    </location>
</feature>
<dbReference type="OrthoDB" id="342499at2157"/>
<dbReference type="RefSeq" id="WP_058582274.1">
    <property type="nucleotide sequence ID" value="NZ_LOPU01000029.1"/>
</dbReference>
<dbReference type="InterPro" id="IPR058929">
    <property type="entry name" value="Ig_halo"/>
</dbReference>
<dbReference type="Proteomes" id="UP000054387">
    <property type="component" value="Unassembled WGS sequence"/>
</dbReference>
<dbReference type="STRING" id="1514971.AUR64_15095"/>
<sequence length="399" mass="42785">MRRRRLLGLLAAGSVGVSGCGETSRHTDETPKRRRPSDTEGPYRGAGATLEGTRGVRIRNAGVDERYVTLAIDALGRVGGASQSTRTEVFSTSETLSRAATVVYPALVASADTYRLFVETADGERTVYDWVVDGARSDLDVALDESGVRFTPTVTCTPTCSPLSLSPSPEAFDGPEGSGGVDSHEMVDRERDATAEAFGPAPSFRLDNRAAGWQTVRLSLASSPETTQTTVSRYRIPPSSRLVIPVERRTGSLSVTLDTDTASAERTWPVIVPHLTATVDDEQVTFGCDLDGGRCHVVNDDDGAHGLRIRVEPLSDRTRPTERYYRLESSESTTETGLFDRLGPFSLVVETDDGSCQHHSWLTCPTVGPWYVVVGGDGRVRVSQPVPLGSANALGGSPA</sequence>
<accession>A0A0W1R7C8</accession>
<dbReference type="Pfam" id="PF25942">
    <property type="entry name" value="Ig_halo"/>
    <property type="match status" value="1"/>
</dbReference>
<protein>
    <recommendedName>
        <fullName evidence="2">Ig-like domain-containing protein</fullName>
    </recommendedName>
</protein>
<name>A0A0W1R7C8_9EURY</name>
<comment type="caution">
    <text evidence="3">The sequence shown here is derived from an EMBL/GenBank/DDBJ whole genome shotgun (WGS) entry which is preliminary data.</text>
</comment>
<evidence type="ECO:0000313" key="3">
    <source>
        <dbReference type="EMBL" id="KTG09121.1"/>
    </source>
</evidence>
<dbReference type="EMBL" id="LOPU01000029">
    <property type="protein sequence ID" value="KTG09121.1"/>
    <property type="molecule type" value="Genomic_DNA"/>
</dbReference>
<dbReference type="PROSITE" id="PS51257">
    <property type="entry name" value="PROKAR_LIPOPROTEIN"/>
    <property type="match status" value="1"/>
</dbReference>
<dbReference type="AlphaFoldDB" id="A0A0W1R7C8"/>
<keyword evidence="4" id="KW-1185">Reference proteome</keyword>
<reference evidence="3 4" key="1">
    <citation type="submission" date="2015-12" db="EMBL/GenBank/DDBJ databases">
        <title>Haloprofundus marisrubri gen. nov., sp. nov., an extremely halophilic archaeon isolated from the Discovery deep brine-seawater interface in the Red Sea.</title>
        <authorList>
            <person name="Zhang G."/>
            <person name="Stingl U."/>
            <person name="Rashid M."/>
        </authorList>
    </citation>
    <scope>NUCLEOTIDE SEQUENCE [LARGE SCALE GENOMIC DNA]</scope>
    <source>
        <strain evidence="3 4">SB9</strain>
    </source>
</reference>
<evidence type="ECO:0000256" key="1">
    <source>
        <dbReference type="SAM" id="MobiDB-lite"/>
    </source>
</evidence>
<proteinExistence type="predicted"/>
<evidence type="ECO:0000259" key="2">
    <source>
        <dbReference type="Pfam" id="PF25942"/>
    </source>
</evidence>